<feature type="signal peptide" evidence="1">
    <location>
        <begin position="1"/>
        <end position="20"/>
    </location>
</feature>
<evidence type="ECO:0000313" key="2">
    <source>
        <dbReference type="EMBL" id="QMU29987.1"/>
    </source>
</evidence>
<proteinExistence type="predicted"/>
<keyword evidence="3" id="KW-1185">Reference proteome</keyword>
<sequence length="270" mass="30005">MKTKLYFFLFLLACSGQLLAQMQATNLANSLVGTWKMIAQTGKNPEGKTLTTDLTKITQYKIITPTHWMFVSYNSDSLKGSGEGGAYTLQGDKYVEALDWGKTDYTVKVAGDKFHMDGFIILPDGKKGELHEVYERVAEPANQNSDLVGTWNRVMNYELKDGKKVPVTGLTSLHIMTPSHYMWVTKKAGNVEEAMVGTYTREGNKIIPVPIIATFPVGNGEKVEINITDLKPDKMVSTGKLTFPDGKTQEWEDTFHRVGKAKLAKAVSKK</sequence>
<accession>A0A7L7LB76</accession>
<dbReference type="EMBL" id="CP055153">
    <property type="protein sequence ID" value="QMU29987.1"/>
    <property type="molecule type" value="Genomic_DNA"/>
</dbReference>
<evidence type="ECO:0008006" key="4">
    <source>
        <dbReference type="Google" id="ProtNLM"/>
    </source>
</evidence>
<keyword evidence="1" id="KW-0732">Signal</keyword>
<gene>
    <name evidence="2" type="ORF">HUW48_19005</name>
</gene>
<evidence type="ECO:0000313" key="3">
    <source>
        <dbReference type="Proteomes" id="UP000514509"/>
    </source>
</evidence>
<dbReference type="AlphaFoldDB" id="A0A7L7LB76"/>
<dbReference type="Proteomes" id="UP000514509">
    <property type="component" value="Chromosome"/>
</dbReference>
<name>A0A7L7LB76_9BACT</name>
<evidence type="ECO:0000256" key="1">
    <source>
        <dbReference type="SAM" id="SignalP"/>
    </source>
</evidence>
<dbReference type="RefSeq" id="WP_182412445.1">
    <property type="nucleotide sequence ID" value="NZ_CP055153.1"/>
</dbReference>
<organism evidence="2 3">
    <name type="scientific">Adhaeribacter radiodurans</name>
    <dbReference type="NCBI Taxonomy" id="2745197"/>
    <lineage>
        <taxon>Bacteria</taxon>
        <taxon>Pseudomonadati</taxon>
        <taxon>Bacteroidota</taxon>
        <taxon>Cytophagia</taxon>
        <taxon>Cytophagales</taxon>
        <taxon>Hymenobacteraceae</taxon>
        <taxon>Adhaeribacter</taxon>
    </lineage>
</organism>
<dbReference type="KEGG" id="add:HUW48_19005"/>
<protein>
    <recommendedName>
        <fullName evidence="4">Lipocalin family protein</fullName>
    </recommendedName>
</protein>
<feature type="chain" id="PRO_5029535969" description="Lipocalin family protein" evidence="1">
    <location>
        <begin position="21"/>
        <end position="270"/>
    </location>
</feature>
<reference evidence="2 3" key="1">
    <citation type="submission" date="2020-08" db="EMBL/GenBank/DDBJ databases">
        <title>Adhaeribacter dokdonensis sp. nov., isolated from the rhizosphere of Elymus tsukushiensis, a plant native to the Dokdo Islands, Republic of Korea.</title>
        <authorList>
            <person name="Ghim S.Y."/>
        </authorList>
    </citation>
    <scope>NUCLEOTIDE SEQUENCE [LARGE SCALE GENOMIC DNA]</scope>
    <source>
        <strain evidence="2 3">KUDC8001</strain>
    </source>
</reference>